<name>A0A7S1N8H4_9EUGL</name>
<sequence length="112" mass="12479">MKPRAHAGKCVNHDRPPLWSLLPSHYYPYNGPTNTPQRLQPHPTAGGQLQPLGAVCGTLHPISPSLLALFHPAPPVRAPAGLSHWQQMKSQFYNTGQSFRSLTVFFYHVFRG</sequence>
<dbReference type="EMBL" id="HBGA01043219">
    <property type="protein sequence ID" value="CAD9004592.1"/>
    <property type="molecule type" value="Transcribed_RNA"/>
</dbReference>
<protein>
    <submittedName>
        <fullName evidence="1">Uncharacterized protein</fullName>
    </submittedName>
</protein>
<accession>A0A7S1N8H4</accession>
<gene>
    <name evidence="1" type="ORF">EGYM00392_LOCUS15677</name>
</gene>
<proteinExistence type="predicted"/>
<organism evidence="1">
    <name type="scientific">Eutreptiella gymnastica</name>
    <dbReference type="NCBI Taxonomy" id="73025"/>
    <lineage>
        <taxon>Eukaryota</taxon>
        <taxon>Discoba</taxon>
        <taxon>Euglenozoa</taxon>
        <taxon>Euglenida</taxon>
        <taxon>Spirocuta</taxon>
        <taxon>Euglenophyceae</taxon>
        <taxon>Eutreptiales</taxon>
        <taxon>Eutreptiaceae</taxon>
        <taxon>Eutreptiella</taxon>
    </lineage>
</organism>
<reference evidence="1" key="1">
    <citation type="submission" date="2021-01" db="EMBL/GenBank/DDBJ databases">
        <authorList>
            <person name="Corre E."/>
            <person name="Pelletier E."/>
            <person name="Niang G."/>
            <person name="Scheremetjew M."/>
            <person name="Finn R."/>
            <person name="Kale V."/>
            <person name="Holt S."/>
            <person name="Cochrane G."/>
            <person name="Meng A."/>
            <person name="Brown T."/>
            <person name="Cohen L."/>
        </authorList>
    </citation>
    <scope>NUCLEOTIDE SEQUENCE</scope>
    <source>
        <strain evidence="1">NIES-381</strain>
    </source>
</reference>
<evidence type="ECO:0000313" key="1">
    <source>
        <dbReference type="EMBL" id="CAD9004592.1"/>
    </source>
</evidence>
<dbReference type="AlphaFoldDB" id="A0A7S1N8H4"/>